<comment type="function">
    <text evidence="18">Core subunit of the mitochondrial membrane respiratory chain NADH dehydrogenase (Complex I) which catalyzes electron transfer from NADH through the respiratory chain, using ubiquinone as an electron acceptor. Essential for the catalytic activity and assembly of complex I.</text>
</comment>
<dbReference type="InterPro" id="IPR003917">
    <property type="entry name" value="NADH_UbQ_OxRdtase_chain2"/>
</dbReference>
<evidence type="ECO:0000313" key="20">
    <source>
        <dbReference type="EMBL" id="ABF58018.1"/>
    </source>
</evidence>
<evidence type="ECO:0000256" key="2">
    <source>
        <dbReference type="ARBA" id="ARBA00004448"/>
    </source>
</evidence>
<dbReference type="PANTHER" id="PTHR46552">
    <property type="entry name" value="NADH-UBIQUINONE OXIDOREDUCTASE CHAIN 2"/>
    <property type="match status" value="1"/>
</dbReference>
<keyword evidence="7 18" id="KW-0679">Respiratory chain</keyword>
<dbReference type="EC" id="7.1.1.2" evidence="4 18"/>
<evidence type="ECO:0000259" key="19">
    <source>
        <dbReference type="Pfam" id="PF00361"/>
    </source>
</evidence>
<dbReference type="EMBL" id="DQ534543">
    <property type="protein sequence ID" value="ABF58018.1"/>
    <property type="molecule type" value="Genomic_DNA"/>
</dbReference>
<evidence type="ECO:0000256" key="14">
    <source>
        <dbReference type="ARBA" id="ARBA00023075"/>
    </source>
</evidence>
<feature type="transmembrane region" description="Helical" evidence="18">
    <location>
        <begin position="57"/>
        <end position="78"/>
    </location>
</feature>
<keyword evidence="12 18" id="KW-1133">Transmembrane helix</keyword>
<feature type="domain" description="NADH:quinone oxidoreductase/Mrp antiporter transmembrane" evidence="19">
    <location>
        <begin position="24"/>
        <end position="279"/>
    </location>
</feature>
<keyword evidence="10 18" id="KW-1278">Translocase</keyword>
<feature type="transmembrane region" description="Helical" evidence="18">
    <location>
        <begin position="264"/>
        <end position="286"/>
    </location>
</feature>
<keyword evidence="9 18" id="KW-0999">Mitochondrion inner membrane</keyword>
<reference evidence="20" key="1">
    <citation type="journal article" date="2007" name="Gene">
        <title>The complete mitochondrial genomes of two common shrimps (Litopenaeus vannamei and Fenneropenaeus chinensis) and their phylogenomic considerations.</title>
        <authorList>
            <person name="Shen X."/>
            <person name="Ren J."/>
            <person name="Cui Z."/>
            <person name="Sha Z."/>
            <person name="Wang B."/>
            <person name="Xiang J."/>
            <person name="Liu B."/>
        </authorList>
    </citation>
    <scope>NUCLEOTIDE SEQUENCE</scope>
</reference>
<evidence type="ECO:0000256" key="1">
    <source>
        <dbReference type="ARBA" id="ARBA00003257"/>
    </source>
</evidence>
<dbReference type="GO" id="GO:0008137">
    <property type="term" value="F:NADH dehydrogenase (ubiquinone) activity"/>
    <property type="evidence" value="ECO:0007669"/>
    <property type="project" value="UniProtKB-EC"/>
</dbReference>
<dbReference type="Pfam" id="PF00361">
    <property type="entry name" value="Proton_antipo_M"/>
    <property type="match status" value="1"/>
</dbReference>
<comment type="subcellular location">
    <subcellularLocation>
        <location evidence="2 18">Mitochondrion inner membrane</location>
        <topology evidence="2 18">Multi-pass membrane protein</topology>
    </subcellularLocation>
</comment>
<evidence type="ECO:0000256" key="12">
    <source>
        <dbReference type="ARBA" id="ARBA00022989"/>
    </source>
</evidence>
<dbReference type="OrthoDB" id="6397916at2759"/>
<keyword evidence="13 18" id="KW-0520">NAD</keyword>
<keyword evidence="15 18" id="KW-0496">Mitochondrion</keyword>
<comment type="catalytic activity">
    <reaction evidence="17 18">
        <text>a ubiquinone + NADH + 5 H(+)(in) = a ubiquinol + NAD(+) + 4 H(+)(out)</text>
        <dbReference type="Rhea" id="RHEA:29091"/>
        <dbReference type="Rhea" id="RHEA-COMP:9565"/>
        <dbReference type="Rhea" id="RHEA-COMP:9566"/>
        <dbReference type="ChEBI" id="CHEBI:15378"/>
        <dbReference type="ChEBI" id="CHEBI:16389"/>
        <dbReference type="ChEBI" id="CHEBI:17976"/>
        <dbReference type="ChEBI" id="CHEBI:57540"/>
        <dbReference type="ChEBI" id="CHEBI:57945"/>
        <dbReference type="EC" id="7.1.1.2"/>
    </reaction>
</comment>
<evidence type="ECO:0000256" key="3">
    <source>
        <dbReference type="ARBA" id="ARBA00007012"/>
    </source>
</evidence>
<dbReference type="AlphaFoldDB" id="A7IYP2"/>
<evidence type="ECO:0000256" key="5">
    <source>
        <dbReference type="ARBA" id="ARBA00021008"/>
    </source>
</evidence>
<evidence type="ECO:0000256" key="15">
    <source>
        <dbReference type="ARBA" id="ARBA00023128"/>
    </source>
</evidence>
<evidence type="ECO:0000256" key="18">
    <source>
        <dbReference type="RuleBase" id="RU003403"/>
    </source>
</evidence>
<keyword evidence="8 18" id="KW-0812">Transmembrane</keyword>
<gene>
    <name evidence="20" type="primary">ND2</name>
</gene>
<feature type="transmembrane region" description="Helical" evidence="18">
    <location>
        <begin position="193"/>
        <end position="212"/>
    </location>
</feature>
<proteinExistence type="inferred from homology"/>
<dbReference type="PRINTS" id="PR01436">
    <property type="entry name" value="NADHDHGNASE2"/>
</dbReference>
<evidence type="ECO:0000256" key="7">
    <source>
        <dbReference type="ARBA" id="ARBA00022660"/>
    </source>
</evidence>
<comment type="similarity">
    <text evidence="3 18">Belongs to the complex I subunit 2 family.</text>
</comment>
<accession>A7IYP2</accession>
<evidence type="ECO:0000256" key="6">
    <source>
        <dbReference type="ARBA" id="ARBA00022448"/>
    </source>
</evidence>
<evidence type="ECO:0000256" key="9">
    <source>
        <dbReference type="ARBA" id="ARBA00022792"/>
    </source>
</evidence>
<dbReference type="InterPro" id="IPR001750">
    <property type="entry name" value="ND/Mrp_TM"/>
</dbReference>
<evidence type="ECO:0000256" key="16">
    <source>
        <dbReference type="ARBA" id="ARBA00023136"/>
    </source>
</evidence>
<dbReference type="GO" id="GO:0006120">
    <property type="term" value="P:mitochondrial electron transport, NADH to ubiquinone"/>
    <property type="evidence" value="ECO:0007669"/>
    <property type="project" value="InterPro"/>
</dbReference>
<feature type="transmembrane region" description="Helical" evidence="18">
    <location>
        <begin position="84"/>
        <end position="106"/>
    </location>
</feature>
<feature type="transmembrane region" description="Helical" evidence="18">
    <location>
        <begin position="307"/>
        <end position="332"/>
    </location>
</feature>
<reference evidence="21" key="2">
    <citation type="journal article" date="2015" name="Mitochondrial DNA">
        <title>Identification of the complete mitochondrial genome of the pacific white shrimp Litopenaeus vannamei (Decapoda: Penaeidae).</title>
        <authorList>
            <person name="Liu Q.N."/>
            <person name="Chai X.Y."/>
            <person name="Jiang S.H."/>
            <person name="Zhou C.L."/>
            <person name="Xuan F.J."/>
            <person name="Zhang D.Z."/>
            <person name="Tang B.P."/>
        </authorList>
    </citation>
    <scope>NUCLEOTIDE SEQUENCE</scope>
</reference>
<keyword evidence="6" id="KW-0813">Transport</keyword>
<keyword evidence="11 18" id="KW-0249">Electron transport</keyword>
<dbReference type="PANTHER" id="PTHR46552:SF1">
    <property type="entry name" value="NADH-UBIQUINONE OXIDOREDUCTASE CHAIN 2"/>
    <property type="match status" value="1"/>
</dbReference>
<reference evidence="21" key="3">
    <citation type="submission" date="2015-08" db="EMBL/GenBank/DDBJ databases">
        <authorList>
            <person name="Babu N.S."/>
            <person name="Beckwith C.J."/>
            <person name="Beseler K.G."/>
            <person name="Brison A."/>
            <person name="Carone J.V."/>
            <person name="Caskin T.P."/>
            <person name="Diamond M."/>
            <person name="Durham M.E."/>
            <person name="Foxe J.M."/>
            <person name="Go M."/>
            <person name="Henderson B.A."/>
            <person name="Jones I.B."/>
            <person name="McGettigan J.A."/>
            <person name="Micheletti S.J."/>
            <person name="Nasrallah M.E."/>
            <person name="Ortiz D."/>
            <person name="Piller C.R."/>
            <person name="Privatt S.R."/>
            <person name="Schneider S.L."/>
            <person name="Sharp S."/>
            <person name="Smith T.C."/>
            <person name="Stanton J.D."/>
            <person name="Ullery H.E."/>
            <person name="Wilson R.J."/>
            <person name="Serrano M.G."/>
            <person name="Buck G."/>
            <person name="Lee V."/>
            <person name="Wang Y."/>
            <person name="Carvalho R."/>
            <person name="Voegtly L."/>
            <person name="Shi R."/>
            <person name="Duckworth R."/>
            <person name="Johnson A."/>
            <person name="Loviza R."/>
            <person name="Walstead R."/>
            <person name="Shah Z."/>
            <person name="Kiflezghi M."/>
            <person name="Wade K."/>
            <person name="Ball S.L."/>
            <person name="Bradley K.W."/>
            <person name="Asai D.J."/>
            <person name="Bowman C.A."/>
            <person name="Russell D.A."/>
            <person name="Pope W.H."/>
            <person name="Jacobs-Sera D."/>
            <person name="Hendrix R.W."/>
            <person name="Hatfull G.F."/>
        </authorList>
    </citation>
    <scope>NUCLEOTIDE SEQUENCE</scope>
</reference>
<geneLocation type="mitochondrion" evidence="20"/>
<name>A7IYP2_PENVA</name>
<comment type="function">
    <text evidence="1">Core subunit of the mitochondrial membrane respiratory chain NADH dehydrogenase (Complex I) that is believed to belong to the minimal assembly required for catalysis. Complex I functions in the transfer of electrons from NADH to the respiratory chain. The immediate electron acceptor for the enzyme is believed to be ubiquinone.</text>
</comment>
<evidence type="ECO:0000256" key="8">
    <source>
        <dbReference type="ARBA" id="ARBA00022692"/>
    </source>
</evidence>
<feature type="transmembrane region" description="Helical" evidence="18">
    <location>
        <begin position="233"/>
        <end position="252"/>
    </location>
</feature>
<feature type="transmembrane region" description="Helical" evidence="18">
    <location>
        <begin position="7"/>
        <end position="22"/>
    </location>
</feature>
<evidence type="ECO:0000256" key="4">
    <source>
        <dbReference type="ARBA" id="ARBA00012944"/>
    </source>
</evidence>
<sequence>MPLSSSQILFFSTLMLGTLLSISSSSWFGAWMGLELNLLSFIPLISSKNNQYSSEAALKYFLIQALGSSIIIMSASFMMSSSELATTLFTVALLLKAGAAPFHFWFPSVMEGLQWNQVIILMTIQKIAPLSLLSYLLYSNTLYIVPAAIITSALVGAIGGINQTFLRKIMAYSSINHMAWMMSAILISETNWLLYFSFYCLISSSVAILFNYQDVFHISHIVNHTPHSSHMKILTFTSLLSLGGLPPFTGFIPKWIIIQEMVSSHMFITLAILLASALLTLFYYLRVAMTALTISSPKTKWSTKSTISSYMTPSMIYMNIFGLLAPSLFTIIL</sequence>
<evidence type="ECO:0000256" key="10">
    <source>
        <dbReference type="ARBA" id="ARBA00022967"/>
    </source>
</evidence>
<dbReference type="InterPro" id="IPR050175">
    <property type="entry name" value="Complex_I_Subunit_2"/>
</dbReference>
<evidence type="ECO:0000256" key="11">
    <source>
        <dbReference type="ARBA" id="ARBA00022982"/>
    </source>
</evidence>
<feature type="transmembrane region" description="Helical" evidence="18">
    <location>
        <begin position="143"/>
        <end position="162"/>
    </location>
</feature>
<dbReference type="GO" id="GO:0005743">
    <property type="term" value="C:mitochondrial inner membrane"/>
    <property type="evidence" value="ECO:0007669"/>
    <property type="project" value="UniProtKB-SubCell"/>
</dbReference>
<dbReference type="EMBL" id="KT596762">
    <property type="protein sequence ID" value="ALV83298.1"/>
    <property type="molecule type" value="Genomic_DNA"/>
</dbReference>
<keyword evidence="14 18" id="KW-0830">Ubiquinone</keyword>
<keyword evidence="16 18" id="KW-0472">Membrane</keyword>
<protein>
    <recommendedName>
        <fullName evidence="5 18">NADH-ubiquinone oxidoreductase chain 2</fullName>
        <ecNumber evidence="4 18">7.1.1.2</ecNumber>
    </recommendedName>
</protein>
<evidence type="ECO:0000313" key="21">
    <source>
        <dbReference type="EMBL" id="ALV83298.1"/>
    </source>
</evidence>
<organism evidence="20">
    <name type="scientific">Penaeus vannamei</name>
    <name type="common">Whiteleg shrimp</name>
    <name type="synonym">Litopenaeus vannamei</name>
    <dbReference type="NCBI Taxonomy" id="6689"/>
    <lineage>
        <taxon>Eukaryota</taxon>
        <taxon>Metazoa</taxon>
        <taxon>Ecdysozoa</taxon>
        <taxon>Arthropoda</taxon>
        <taxon>Crustacea</taxon>
        <taxon>Multicrustacea</taxon>
        <taxon>Malacostraca</taxon>
        <taxon>Eumalacostraca</taxon>
        <taxon>Eucarida</taxon>
        <taxon>Decapoda</taxon>
        <taxon>Dendrobranchiata</taxon>
        <taxon>Penaeoidea</taxon>
        <taxon>Penaeidae</taxon>
        <taxon>Penaeus</taxon>
    </lineage>
</organism>
<evidence type="ECO:0000256" key="17">
    <source>
        <dbReference type="ARBA" id="ARBA00049551"/>
    </source>
</evidence>
<evidence type="ECO:0000256" key="13">
    <source>
        <dbReference type="ARBA" id="ARBA00023027"/>
    </source>
</evidence>